<dbReference type="Proteomes" id="UP000464658">
    <property type="component" value="Chromosome"/>
</dbReference>
<organism evidence="2 3">
    <name type="scientific">Bacillus safensis</name>
    <dbReference type="NCBI Taxonomy" id="561879"/>
    <lineage>
        <taxon>Bacteria</taxon>
        <taxon>Bacillati</taxon>
        <taxon>Bacillota</taxon>
        <taxon>Bacilli</taxon>
        <taxon>Bacillales</taxon>
        <taxon>Bacillaceae</taxon>
        <taxon>Bacillus</taxon>
    </lineage>
</organism>
<dbReference type="AlphaFoldDB" id="A0A5S9MG12"/>
<evidence type="ECO:0000313" key="3">
    <source>
        <dbReference type="Proteomes" id="UP000464658"/>
    </source>
</evidence>
<evidence type="ECO:0000313" key="2">
    <source>
        <dbReference type="EMBL" id="BBP91901.1"/>
    </source>
</evidence>
<sequence length="64" mass="6991">MSSEELEEMNRGLQNMNESAESITASSIKSTDIAGEGGQLVEKTASQMNVIDQSVKKRECHQCT</sequence>
<feature type="compositionally biased region" description="Polar residues" evidence="1">
    <location>
        <begin position="12"/>
        <end position="30"/>
    </location>
</feature>
<name>A0A5S9MG12_BACIA</name>
<proteinExistence type="predicted"/>
<accession>A0A5S9MG12</accession>
<reference evidence="2 3" key="1">
    <citation type="submission" date="2019-12" db="EMBL/GenBank/DDBJ databases">
        <title>Full genome sequence of a Bacillus safensis strain isolated from commercially available natto in Indonesia.</title>
        <authorList>
            <person name="Yoshida M."/>
            <person name="Uomi M."/>
            <person name="Waturangi D."/>
            <person name="Ekaputri J.J."/>
            <person name="Setiamarga D.H.E."/>
        </authorList>
    </citation>
    <scope>NUCLEOTIDE SEQUENCE [LARGE SCALE GENOMIC DNA]</scope>
    <source>
        <strain evidence="2 3">IDN1</strain>
    </source>
</reference>
<dbReference type="EMBL" id="AP021906">
    <property type="protein sequence ID" value="BBP91901.1"/>
    <property type="molecule type" value="Genomic_DNA"/>
</dbReference>
<gene>
    <name evidence="2" type="ORF">BsIDN1_55190</name>
</gene>
<feature type="region of interest" description="Disordered" evidence="1">
    <location>
        <begin position="1"/>
        <end position="30"/>
    </location>
</feature>
<evidence type="ECO:0000256" key="1">
    <source>
        <dbReference type="SAM" id="MobiDB-lite"/>
    </source>
</evidence>
<protein>
    <submittedName>
        <fullName evidence="2">Uncharacterized protein</fullName>
    </submittedName>
</protein>